<accession>A0A6J5MHK4</accession>
<evidence type="ECO:0000313" key="1">
    <source>
        <dbReference type="EMBL" id="CAB4145651.1"/>
    </source>
</evidence>
<evidence type="ECO:0000313" key="2">
    <source>
        <dbReference type="EMBL" id="CAB4189681.1"/>
    </source>
</evidence>
<organism evidence="1">
    <name type="scientific">uncultured Caudovirales phage</name>
    <dbReference type="NCBI Taxonomy" id="2100421"/>
    <lineage>
        <taxon>Viruses</taxon>
        <taxon>Duplodnaviria</taxon>
        <taxon>Heunggongvirae</taxon>
        <taxon>Uroviricota</taxon>
        <taxon>Caudoviricetes</taxon>
        <taxon>Peduoviridae</taxon>
        <taxon>Maltschvirus</taxon>
        <taxon>Maltschvirus maltsch</taxon>
    </lineage>
</organism>
<dbReference type="EMBL" id="LR796445">
    <property type="protein sequence ID" value="CAB4145651.1"/>
    <property type="molecule type" value="Genomic_DNA"/>
</dbReference>
<gene>
    <name evidence="2" type="ORF">UFOVP1207_22</name>
    <name evidence="1" type="ORF">UFOVP474_26</name>
</gene>
<dbReference type="EMBL" id="LR797155">
    <property type="protein sequence ID" value="CAB4189681.1"/>
    <property type="molecule type" value="Genomic_DNA"/>
</dbReference>
<reference evidence="1" key="1">
    <citation type="submission" date="2020-04" db="EMBL/GenBank/DDBJ databases">
        <authorList>
            <person name="Chiriac C."/>
            <person name="Salcher M."/>
            <person name="Ghai R."/>
            <person name="Kavagutti S V."/>
        </authorList>
    </citation>
    <scope>NUCLEOTIDE SEQUENCE</scope>
</reference>
<protein>
    <submittedName>
        <fullName evidence="1">Uncharacterized protein</fullName>
    </submittedName>
</protein>
<proteinExistence type="predicted"/>
<name>A0A6J5MHK4_9CAUD</name>
<sequence length="205" mass="20883">MSNSFYTHGSFPSIGSAATSASMRAELDLITAGFDKLPTLTGNANLFVVINSAGTALTQTATLPTATVSDTTFTVQNTTDNTKTFQFLASGITAGTLRIYTMPDANTTLVGIGVTQTLTNKTLTAPVIATIVNTGTLTLPTSTDTLVGRATTDTLTNKTMGAFTISGTVSGGGNQVNNVVIGTTTPLDGTFTTVTATTGIFGGTF</sequence>